<evidence type="ECO:0000313" key="3">
    <source>
        <dbReference type="Proteomes" id="UP000029995"/>
    </source>
</evidence>
<gene>
    <name evidence="2" type="ORF">P409_17260</name>
</gene>
<dbReference type="Pfam" id="PF05226">
    <property type="entry name" value="CHASE2"/>
    <property type="match status" value="1"/>
</dbReference>
<dbReference type="OrthoDB" id="9802500at2"/>
<reference evidence="2 3" key="1">
    <citation type="submission" date="2014-01" db="EMBL/GenBank/DDBJ databases">
        <title>Genome sequence determination for a cystic fibrosis isolate, Inquilinus limosus.</title>
        <authorList>
            <person name="Pino M."/>
            <person name="Di Conza J."/>
            <person name="Gutkind G."/>
        </authorList>
    </citation>
    <scope>NUCLEOTIDE SEQUENCE [LARGE SCALE GENOMIC DNA]</scope>
    <source>
        <strain evidence="2 3">MP06</strain>
    </source>
</reference>
<proteinExistence type="predicted"/>
<comment type="caution">
    <text evidence="2">The sequence shown here is derived from an EMBL/GenBank/DDBJ whole genome shotgun (WGS) entry which is preliminary data.</text>
</comment>
<name>A0A0A0D5P7_9PROT</name>
<dbReference type="Proteomes" id="UP000029995">
    <property type="component" value="Unassembled WGS sequence"/>
</dbReference>
<feature type="non-terminal residue" evidence="2">
    <location>
        <position position="75"/>
    </location>
</feature>
<organism evidence="2 3">
    <name type="scientific">Inquilinus limosus MP06</name>
    <dbReference type="NCBI Taxonomy" id="1398085"/>
    <lineage>
        <taxon>Bacteria</taxon>
        <taxon>Pseudomonadati</taxon>
        <taxon>Pseudomonadota</taxon>
        <taxon>Alphaproteobacteria</taxon>
        <taxon>Rhodospirillales</taxon>
        <taxon>Rhodospirillaceae</taxon>
        <taxon>Inquilinus</taxon>
    </lineage>
</organism>
<dbReference type="RefSeq" id="WP_034840064.1">
    <property type="nucleotide sequence ID" value="NZ_JANX01000215.1"/>
</dbReference>
<dbReference type="InterPro" id="IPR007890">
    <property type="entry name" value="CHASE2"/>
</dbReference>
<dbReference type="AlphaFoldDB" id="A0A0A0D5P7"/>
<feature type="domain" description="CHASE2" evidence="1">
    <location>
        <begin position="21"/>
        <end position="75"/>
    </location>
</feature>
<dbReference type="EMBL" id="JANX01000215">
    <property type="protein sequence ID" value="KGM33183.1"/>
    <property type="molecule type" value="Genomic_DNA"/>
</dbReference>
<evidence type="ECO:0000313" key="2">
    <source>
        <dbReference type="EMBL" id="KGM33183.1"/>
    </source>
</evidence>
<evidence type="ECO:0000259" key="1">
    <source>
        <dbReference type="Pfam" id="PF05226"/>
    </source>
</evidence>
<protein>
    <recommendedName>
        <fullName evidence="1">CHASE2 domain-containing protein</fullName>
    </recommendedName>
</protein>
<sequence length="75" mass="8484">MRRLWRRLALALPGLLVLAGLTALRLADPAPVAALRLQGFDLFQRLAPRVYDPEAPVRVVAIDDDSLRRLGQWPW</sequence>
<accession>A0A0A0D5P7</accession>